<dbReference type="CDD" id="cd00067">
    <property type="entry name" value="GAL4"/>
    <property type="match status" value="1"/>
</dbReference>
<feature type="compositionally biased region" description="Low complexity" evidence="1">
    <location>
        <begin position="213"/>
        <end position="224"/>
    </location>
</feature>
<evidence type="ECO:0000313" key="3">
    <source>
        <dbReference type="EMBL" id="EEQ38874.1"/>
    </source>
</evidence>
<accession>C4Y387</accession>
<dbReference type="Gene3D" id="4.10.240.10">
    <property type="entry name" value="Zn(2)-C6 fungal-type DNA-binding domain"/>
    <property type="match status" value="1"/>
</dbReference>
<dbReference type="Proteomes" id="UP000007703">
    <property type="component" value="Unassembled WGS sequence"/>
</dbReference>
<feature type="compositionally biased region" description="Polar residues" evidence="1">
    <location>
        <begin position="26"/>
        <end position="42"/>
    </location>
</feature>
<organism evidence="3 4">
    <name type="scientific">Clavispora lusitaniae (strain ATCC 42720)</name>
    <name type="common">Yeast</name>
    <name type="synonym">Candida lusitaniae</name>
    <dbReference type="NCBI Taxonomy" id="306902"/>
    <lineage>
        <taxon>Eukaryota</taxon>
        <taxon>Fungi</taxon>
        <taxon>Dikarya</taxon>
        <taxon>Ascomycota</taxon>
        <taxon>Saccharomycotina</taxon>
        <taxon>Pichiomycetes</taxon>
        <taxon>Metschnikowiaceae</taxon>
        <taxon>Clavispora</taxon>
    </lineage>
</organism>
<evidence type="ECO:0000259" key="2">
    <source>
        <dbReference type="PROSITE" id="PS50048"/>
    </source>
</evidence>
<dbReference type="GO" id="GO:0000981">
    <property type="term" value="F:DNA-binding transcription factor activity, RNA polymerase II-specific"/>
    <property type="evidence" value="ECO:0007669"/>
    <property type="project" value="InterPro"/>
</dbReference>
<feature type="domain" description="Zn(2)-C6 fungal-type" evidence="2">
    <location>
        <begin position="233"/>
        <end position="263"/>
    </location>
</feature>
<dbReference type="InParanoid" id="C4Y387"/>
<feature type="region of interest" description="Disordered" evidence="1">
    <location>
        <begin position="179"/>
        <end position="224"/>
    </location>
</feature>
<dbReference type="Pfam" id="PF00172">
    <property type="entry name" value="Zn_clus"/>
    <property type="match status" value="1"/>
</dbReference>
<dbReference type="SUPFAM" id="SSF57701">
    <property type="entry name" value="Zn2/Cys6 DNA-binding domain"/>
    <property type="match status" value="1"/>
</dbReference>
<evidence type="ECO:0000313" key="4">
    <source>
        <dbReference type="Proteomes" id="UP000007703"/>
    </source>
</evidence>
<dbReference type="GeneID" id="8498029"/>
<dbReference type="InterPro" id="IPR036864">
    <property type="entry name" value="Zn2-C6_fun-type_DNA-bd_sf"/>
</dbReference>
<dbReference type="RefSeq" id="XP_002617556.1">
    <property type="nucleotide sequence ID" value="XM_002617510.1"/>
</dbReference>
<dbReference type="SMART" id="SM00066">
    <property type="entry name" value="GAL4"/>
    <property type="match status" value="1"/>
</dbReference>
<name>C4Y387_CLAL4</name>
<reference evidence="3 4" key="1">
    <citation type="journal article" date="2009" name="Nature">
        <title>Evolution of pathogenicity and sexual reproduction in eight Candida genomes.</title>
        <authorList>
            <person name="Butler G."/>
            <person name="Rasmussen M.D."/>
            <person name="Lin M.F."/>
            <person name="Santos M.A."/>
            <person name="Sakthikumar S."/>
            <person name="Munro C.A."/>
            <person name="Rheinbay E."/>
            <person name="Grabherr M."/>
            <person name="Forche A."/>
            <person name="Reedy J.L."/>
            <person name="Agrafioti I."/>
            <person name="Arnaud M.B."/>
            <person name="Bates S."/>
            <person name="Brown A.J."/>
            <person name="Brunke S."/>
            <person name="Costanzo M.C."/>
            <person name="Fitzpatrick D.A."/>
            <person name="de Groot P.W."/>
            <person name="Harris D."/>
            <person name="Hoyer L.L."/>
            <person name="Hube B."/>
            <person name="Klis F.M."/>
            <person name="Kodira C."/>
            <person name="Lennard N."/>
            <person name="Logue M.E."/>
            <person name="Martin R."/>
            <person name="Neiman A.M."/>
            <person name="Nikolaou E."/>
            <person name="Quail M.A."/>
            <person name="Quinn J."/>
            <person name="Santos M.C."/>
            <person name="Schmitzberger F.F."/>
            <person name="Sherlock G."/>
            <person name="Shah P."/>
            <person name="Silverstein K.A."/>
            <person name="Skrzypek M.S."/>
            <person name="Soll D."/>
            <person name="Staggs R."/>
            <person name="Stansfield I."/>
            <person name="Stumpf M.P."/>
            <person name="Sudbery P.E."/>
            <person name="Srikantha T."/>
            <person name="Zeng Q."/>
            <person name="Berman J."/>
            <person name="Berriman M."/>
            <person name="Heitman J."/>
            <person name="Gow N.A."/>
            <person name="Lorenz M.C."/>
            <person name="Birren B.W."/>
            <person name="Kellis M."/>
            <person name="Cuomo C.A."/>
        </authorList>
    </citation>
    <scope>NUCLEOTIDE SEQUENCE [LARGE SCALE GENOMIC DNA]</scope>
    <source>
        <strain evidence="3 4">ATCC 42720</strain>
    </source>
</reference>
<feature type="region of interest" description="Disordered" evidence="1">
    <location>
        <begin position="105"/>
        <end position="161"/>
    </location>
</feature>
<dbReference type="PROSITE" id="PS50048">
    <property type="entry name" value="ZN2_CY6_FUNGAL_2"/>
    <property type="match status" value="1"/>
</dbReference>
<feature type="compositionally biased region" description="Basic and acidic residues" evidence="1">
    <location>
        <begin position="181"/>
        <end position="204"/>
    </location>
</feature>
<sequence>MSQWSNPAWPEPPAPSNFVKPAKNDYQYTSPGNKYSRVFQSEAQAPATGPGVPPGVAYQGAIPMQPMMDAVGRSAYGGQQLQYTPMSVQSVQAVQSMQQYPAAAAPPKYASPTSGAVNTLVQGATPSNNINSNNNNNNNLNSNNSSNNPNNSTNSSSNNTNAQFHMHADQWDQLALGVRQQHSEGGRTKPRAKSLDASDTSAHEEEAEEGASRARAQSASGRAGKVAKRSRMGCLTCRQRKKRCCETRPKCKECSRLRLNCVWPKPGTEHKNKPKEVKNQENMIDHDVYGKIRVLRGIVEYRSD</sequence>
<feature type="compositionally biased region" description="Low complexity" evidence="1">
    <location>
        <begin position="127"/>
        <end position="161"/>
    </location>
</feature>
<proteinExistence type="predicted"/>
<dbReference type="PROSITE" id="PS00463">
    <property type="entry name" value="ZN2_CY6_FUNGAL_1"/>
    <property type="match status" value="1"/>
</dbReference>
<dbReference type="OrthoDB" id="5418899at2759"/>
<feature type="compositionally biased region" description="Polar residues" evidence="1">
    <location>
        <begin position="111"/>
        <end position="126"/>
    </location>
</feature>
<gene>
    <name evidence="3" type="ORF">CLUG_03000</name>
</gene>
<dbReference type="EMBL" id="CH408078">
    <property type="protein sequence ID" value="EEQ38874.1"/>
    <property type="molecule type" value="Genomic_DNA"/>
</dbReference>
<dbReference type="InterPro" id="IPR001138">
    <property type="entry name" value="Zn2Cys6_DnaBD"/>
</dbReference>
<dbReference type="VEuPathDB" id="FungiDB:CLUG_03000"/>
<protein>
    <recommendedName>
        <fullName evidence="2">Zn(2)-C6 fungal-type domain-containing protein</fullName>
    </recommendedName>
</protein>
<feature type="region of interest" description="Disordered" evidence="1">
    <location>
        <begin position="1"/>
        <end position="51"/>
    </location>
</feature>
<dbReference type="KEGG" id="clu:CLUG_03000"/>
<dbReference type="GO" id="GO:0008270">
    <property type="term" value="F:zinc ion binding"/>
    <property type="evidence" value="ECO:0007669"/>
    <property type="project" value="InterPro"/>
</dbReference>
<evidence type="ECO:0000256" key="1">
    <source>
        <dbReference type="SAM" id="MobiDB-lite"/>
    </source>
</evidence>
<dbReference type="STRING" id="306902.C4Y387"/>
<dbReference type="AlphaFoldDB" id="C4Y387"/>
<dbReference type="HOGENOM" id="CLU_915283_0_0_1"/>